<evidence type="ECO:0000256" key="4">
    <source>
        <dbReference type="ARBA" id="ARBA00005865"/>
    </source>
</evidence>
<proteinExistence type="inferred from homology"/>
<keyword evidence="8" id="KW-0645">Protease</keyword>
<name>C3ZYU8_BRAFL</name>
<evidence type="ECO:0000256" key="12">
    <source>
        <dbReference type="ARBA" id="ARBA00022801"/>
    </source>
</evidence>
<evidence type="ECO:0000259" key="17">
    <source>
        <dbReference type="PROSITE" id="PS50802"/>
    </source>
</evidence>
<dbReference type="CDD" id="cd22766">
    <property type="entry name" value="OTU_TNFAIP3"/>
    <property type="match status" value="1"/>
</dbReference>
<keyword evidence="11" id="KW-0833">Ubl conjugation pathway</keyword>
<dbReference type="GO" id="GO:0005634">
    <property type="term" value="C:nucleus"/>
    <property type="evidence" value="ECO:0007669"/>
    <property type="project" value="UniProtKB-SubCell"/>
</dbReference>
<dbReference type="Pfam" id="PF02338">
    <property type="entry name" value="OTU"/>
    <property type="match status" value="1"/>
</dbReference>
<dbReference type="GO" id="GO:0008270">
    <property type="term" value="F:zinc ion binding"/>
    <property type="evidence" value="ECO:0007669"/>
    <property type="project" value="UniProtKB-KW"/>
</dbReference>
<feature type="region of interest" description="Disordered" evidence="16">
    <location>
        <begin position="1110"/>
        <end position="1130"/>
    </location>
</feature>
<feature type="compositionally biased region" description="Pro residues" evidence="16">
    <location>
        <begin position="1388"/>
        <end position="1402"/>
    </location>
</feature>
<dbReference type="EC" id="3.4.19.12" evidence="5"/>
<evidence type="ECO:0000256" key="5">
    <source>
        <dbReference type="ARBA" id="ARBA00012759"/>
    </source>
</evidence>
<dbReference type="PROSITE" id="PS51036">
    <property type="entry name" value="ZF_A20"/>
    <property type="match status" value="4"/>
</dbReference>
<comment type="similarity">
    <text evidence="4">Belongs to the peptidase C64 family.</text>
</comment>
<organism>
    <name type="scientific">Branchiostoma floridae</name>
    <name type="common">Florida lancelet</name>
    <name type="synonym">Amphioxus</name>
    <dbReference type="NCBI Taxonomy" id="7739"/>
    <lineage>
        <taxon>Eukaryota</taxon>
        <taxon>Metazoa</taxon>
        <taxon>Chordata</taxon>
        <taxon>Cephalochordata</taxon>
        <taxon>Leptocardii</taxon>
        <taxon>Amphioxiformes</taxon>
        <taxon>Branchiostomatidae</taxon>
        <taxon>Branchiostoma</taxon>
    </lineage>
</organism>
<dbReference type="eggNOG" id="KOG4345">
    <property type="taxonomic scope" value="Eukaryota"/>
</dbReference>
<keyword evidence="14" id="KW-0862">Zinc</keyword>
<evidence type="ECO:0000256" key="1">
    <source>
        <dbReference type="ARBA" id="ARBA00000707"/>
    </source>
</evidence>
<evidence type="ECO:0000256" key="2">
    <source>
        <dbReference type="ARBA" id="ARBA00004123"/>
    </source>
</evidence>
<feature type="compositionally biased region" description="Polar residues" evidence="16">
    <location>
        <begin position="1180"/>
        <end position="1195"/>
    </location>
</feature>
<dbReference type="SMART" id="SM00259">
    <property type="entry name" value="ZnF_A20"/>
    <property type="match status" value="12"/>
</dbReference>
<keyword evidence="13" id="KW-0788">Thiol protease</keyword>
<dbReference type="InterPro" id="IPR002653">
    <property type="entry name" value="Znf_A20"/>
</dbReference>
<feature type="compositionally biased region" description="Pro residues" evidence="16">
    <location>
        <begin position="854"/>
        <end position="863"/>
    </location>
</feature>
<feature type="compositionally biased region" description="Low complexity" evidence="16">
    <location>
        <begin position="877"/>
        <end position="886"/>
    </location>
</feature>
<keyword evidence="9" id="KW-0479">Metal-binding</keyword>
<feature type="region of interest" description="Disordered" evidence="16">
    <location>
        <begin position="959"/>
        <end position="1003"/>
    </location>
</feature>
<dbReference type="PROSITE" id="PS50802">
    <property type="entry name" value="OTU"/>
    <property type="match status" value="1"/>
</dbReference>
<feature type="region of interest" description="Disordered" evidence="16">
    <location>
        <begin position="853"/>
        <end position="891"/>
    </location>
</feature>
<feature type="domain" description="A20-type" evidence="18">
    <location>
        <begin position="389"/>
        <end position="424"/>
    </location>
</feature>
<evidence type="ECO:0000256" key="8">
    <source>
        <dbReference type="ARBA" id="ARBA00022670"/>
    </source>
</evidence>
<sequence>MEKVNEMPRSPSFVDIDKTRRLRDLVLDSIQSGRDVTGAEVCYLGAMTGHSLMLPPISMFPLDFQEDLNKLLIDRFMQKTLEEAKVLNWCRVSRPLTPVPTTGDGNCLLHAVCQYMWGIHDRDLTLRRLLNRTMVADMTEDMKRRWNRSCKSHNQHVDLEYASLEWKHEWNIVVSMTDPTPNPPEANDLPYKSLEEFHIFVLANLLRRPIIILAEDVLHNYEGHTFAPIHFSGIYLPLRWKPEECVRSPIILGYLQQHFTPLLSQEEAPAPIGLATGEYAVPLVKHDLTMLTVQFLLEHEENQAKELLQKYLDLMELPYTRKESISMVLAAKLNLNPPPEEQDLIKDFFHAMEKTYKKPEEVQEGGEADKLAQNKLEPPAVNKEKAEAGKEAKICDAPGCEMYGTPEQNGLCAACFRESRVSKKPPGPAEAAVLPADDVPNSSMWMRECRTPGCQYFCSIATGEYCHECYEKINGDQRRREVEVGRATKTAKEVQPPAGNPNKCITEGCNNDRNSDNENLCDVCFVCFVTKSGQPPSVHPLKQTERASSLGIIPTTPQPLHSIENRTNSQSLGHISDFTPAKCIIPECQRTGYPKTNDMCKRCYIDQQCRAAGAVAAAIPTVTTPVTAVAAAVTTMAAVLTHISSTFTSAKTSTPGGSPTCKTAGCEMFGAPGQDGYCSQCYLMELGKKSRPKPATKIAGTQQTVATAPQRPAEEVYSTAPINDVTKARYFKKCKTTDCFRVETSNGLCPECYTKESGKGRFAVKTSAAGPEELVLTGTGAEGGSNNQISTQSETRPPGFEQSSFSTVLQGPIGPQTGASDSTKCLIEGCPNLKLENTGGRCYRCLKKVKIPASPKPPTPQPAAAPSSTAEPPPAAPTSTASAAFAGDPQPVPSLVERKQCPAPHCDAYGDAMYNNLCSKCYHTLKEYHSKKPAASANPLPNGPYHSSEELPANTIITAGEPPASLSSESPTTADDNDDPPPAYYDVVSSPPSLQQQPTEVASAGTSTVMNVHMDLQVLQEKQQERRVITANHSPINNHEEQKEKSLPIPVTNNSIHTGRAAENKEGDRIILHEKVEEVNAAICVDGAQQVDMQMEALSNMSAEAFTPTAGNAPHFGRGPCPSPNPAEEMPINMEQESTKLLRPREPENQAPPPKRCAYAYASISSDDLYRSSASNTNVTSEALCSNSPVTSDVPSSKPKELVASSEEESSTPHSLEAPSSNSEPLASSTAASAASMGDAQPILLVVNQNQCRAPHCDAIGDARFNGLCSKCFHILKEYHSKKPAASANPLPNGPHHSPEELPANTIITAGHGASVVVTPGNVTMPTEEGGTVSVARTTTQLPVPDEPQPPCVNAAQGCEMFGTKEQMGFCFRCFCEHTSQQAGQPPVNHPPQTPVNQPPQPANQHQGETPLWVLAEVAGASHYAARLPRQRCIAPGCDMHGELENLNMCFKCYMRHIAEVHRAKDIEAHRAKKLSEPCYRPGQLCRGPGCQNEATDELGFCPVCFYDSLASGGKDRPLGCKKPGCTNYGNEKCYGYCNACYDGKVAKGQ</sequence>
<accession>C3ZYU8</accession>
<feature type="compositionally biased region" description="Polar residues" evidence="16">
    <location>
        <begin position="784"/>
        <end position="809"/>
    </location>
</feature>
<feature type="domain" description="A20-type" evidence="18">
    <location>
        <begin position="1515"/>
        <end position="1550"/>
    </location>
</feature>
<evidence type="ECO:0000256" key="15">
    <source>
        <dbReference type="ARBA" id="ARBA00023242"/>
    </source>
</evidence>
<feature type="region of interest" description="Disordered" evidence="16">
    <location>
        <begin position="1382"/>
        <end position="1406"/>
    </location>
</feature>
<dbReference type="Gene3D" id="4.10.240.30">
    <property type="match status" value="1"/>
</dbReference>
<evidence type="ECO:0000256" key="16">
    <source>
        <dbReference type="SAM" id="MobiDB-lite"/>
    </source>
</evidence>
<dbReference type="InterPro" id="IPR051346">
    <property type="entry name" value="OTU_Deubiquitinase"/>
</dbReference>
<comment type="subcellular location">
    <subcellularLocation>
        <location evidence="3">Cytoplasm</location>
    </subcellularLocation>
    <subcellularLocation>
        <location evidence="2">Nucleus</location>
    </subcellularLocation>
</comment>
<dbReference type="InterPro" id="IPR003323">
    <property type="entry name" value="OTU_dom"/>
</dbReference>
<keyword evidence="12" id="KW-0378">Hydrolase</keyword>
<gene>
    <name evidence="19" type="ORF">BRAFLDRAFT_109340</name>
</gene>
<feature type="region of interest" description="Disordered" evidence="16">
    <location>
        <begin position="776"/>
        <end position="813"/>
    </location>
</feature>
<evidence type="ECO:0000256" key="10">
    <source>
        <dbReference type="ARBA" id="ARBA00022771"/>
    </source>
</evidence>
<feature type="compositionally biased region" description="Polar residues" evidence="16">
    <location>
        <begin position="1212"/>
        <end position="1226"/>
    </location>
</feature>
<evidence type="ECO:0000259" key="18">
    <source>
        <dbReference type="PROSITE" id="PS51036"/>
    </source>
</evidence>
<feature type="domain" description="A20-type" evidence="18">
    <location>
        <begin position="655"/>
        <end position="690"/>
    </location>
</feature>
<dbReference type="PANTHER" id="PTHR13367:SF3">
    <property type="entry name" value="TUMOR NECROSIS FACTOR ALPHA-INDUCED PROTEIN 3"/>
    <property type="match status" value="1"/>
</dbReference>
<dbReference type="GO" id="GO:0005737">
    <property type="term" value="C:cytoplasm"/>
    <property type="evidence" value="ECO:0007669"/>
    <property type="project" value="UniProtKB-SubCell"/>
</dbReference>
<evidence type="ECO:0000256" key="6">
    <source>
        <dbReference type="ARBA" id="ARBA00022490"/>
    </source>
</evidence>
<keyword evidence="7" id="KW-0597">Phosphoprotein</keyword>
<dbReference type="Gene3D" id="1.20.5.4770">
    <property type="match status" value="3"/>
</dbReference>
<dbReference type="InParanoid" id="C3ZYU8"/>
<evidence type="ECO:0000256" key="14">
    <source>
        <dbReference type="ARBA" id="ARBA00022833"/>
    </source>
</evidence>
<feature type="domain" description="A20-type" evidence="18">
    <location>
        <begin position="1346"/>
        <end position="1383"/>
    </location>
</feature>
<evidence type="ECO:0000256" key="11">
    <source>
        <dbReference type="ARBA" id="ARBA00022786"/>
    </source>
</evidence>
<dbReference type="GO" id="GO:0004843">
    <property type="term" value="F:cysteine-type deubiquitinase activity"/>
    <property type="evidence" value="ECO:0007669"/>
    <property type="project" value="UniProtKB-EC"/>
</dbReference>
<feature type="compositionally biased region" description="Polar residues" evidence="16">
    <location>
        <begin position="990"/>
        <end position="1003"/>
    </location>
</feature>
<dbReference type="GO" id="GO:0003677">
    <property type="term" value="F:DNA binding"/>
    <property type="evidence" value="ECO:0007669"/>
    <property type="project" value="InterPro"/>
</dbReference>
<reference evidence="19" key="1">
    <citation type="journal article" date="2008" name="Nature">
        <title>The amphioxus genome and the evolution of the chordate karyotype.</title>
        <authorList>
            <consortium name="US DOE Joint Genome Institute (JGI-PGF)"/>
            <person name="Putnam N.H."/>
            <person name="Butts T."/>
            <person name="Ferrier D.E.K."/>
            <person name="Furlong R.F."/>
            <person name="Hellsten U."/>
            <person name="Kawashima T."/>
            <person name="Robinson-Rechavi M."/>
            <person name="Shoguchi E."/>
            <person name="Terry A."/>
            <person name="Yu J.-K."/>
            <person name="Benito-Gutierrez E.L."/>
            <person name="Dubchak I."/>
            <person name="Garcia-Fernandez J."/>
            <person name="Gibson-Brown J.J."/>
            <person name="Grigoriev I.V."/>
            <person name="Horton A.C."/>
            <person name="de Jong P.J."/>
            <person name="Jurka J."/>
            <person name="Kapitonov V.V."/>
            <person name="Kohara Y."/>
            <person name="Kuroki Y."/>
            <person name="Lindquist E."/>
            <person name="Lucas S."/>
            <person name="Osoegawa K."/>
            <person name="Pennacchio L.A."/>
            <person name="Salamov A.A."/>
            <person name="Satou Y."/>
            <person name="Sauka-Spengler T."/>
            <person name="Schmutz J."/>
            <person name="Shin-I T."/>
            <person name="Toyoda A."/>
            <person name="Bronner-Fraser M."/>
            <person name="Fujiyama A."/>
            <person name="Holland L.Z."/>
            <person name="Holland P.W.H."/>
            <person name="Satoh N."/>
            <person name="Rokhsar D.S."/>
        </authorList>
    </citation>
    <scope>NUCLEOTIDE SEQUENCE [LARGE SCALE GENOMIC DNA]</scope>
    <source>
        <strain evidence="19">S238N-H82</strain>
        <tissue evidence="19">Testes</tissue>
    </source>
</reference>
<dbReference type="GO" id="GO:0006508">
    <property type="term" value="P:proteolysis"/>
    <property type="evidence" value="ECO:0007669"/>
    <property type="project" value="UniProtKB-KW"/>
</dbReference>
<evidence type="ECO:0000256" key="9">
    <source>
        <dbReference type="ARBA" id="ARBA00022723"/>
    </source>
</evidence>
<dbReference type="GO" id="GO:0070647">
    <property type="term" value="P:protein modification by small protein conjugation or removal"/>
    <property type="evidence" value="ECO:0007669"/>
    <property type="project" value="UniProtKB-ARBA"/>
</dbReference>
<keyword evidence="10" id="KW-0863">Zinc-finger</keyword>
<dbReference type="Pfam" id="PF01754">
    <property type="entry name" value="zf-A20"/>
    <property type="match status" value="2"/>
</dbReference>
<evidence type="ECO:0000256" key="3">
    <source>
        <dbReference type="ARBA" id="ARBA00004496"/>
    </source>
</evidence>
<feature type="domain" description="OTU" evidence="17">
    <location>
        <begin position="96"/>
        <end position="237"/>
    </location>
</feature>
<comment type="catalytic activity">
    <reaction evidence="1">
        <text>Thiol-dependent hydrolysis of ester, thioester, amide, peptide and isopeptide bonds formed by the C-terminal Gly of ubiquitin (a 76-residue protein attached to proteins as an intracellular targeting signal).</text>
        <dbReference type="EC" id="3.4.19.12"/>
    </reaction>
</comment>
<evidence type="ECO:0000256" key="13">
    <source>
        <dbReference type="ARBA" id="ARBA00022807"/>
    </source>
</evidence>
<dbReference type="EMBL" id="GG666737">
    <property type="protein sequence ID" value="EEN42267.1"/>
    <property type="molecule type" value="Genomic_DNA"/>
</dbReference>
<dbReference type="STRING" id="7739.C3ZYU8"/>
<feature type="region of interest" description="Disordered" evidence="16">
    <location>
        <begin position="1180"/>
        <end position="1234"/>
    </location>
</feature>
<keyword evidence="15" id="KW-0539">Nucleus</keyword>
<evidence type="ECO:0000256" key="7">
    <source>
        <dbReference type="ARBA" id="ARBA00022553"/>
    </source>
</evidence>
<dbReference type="PANTHER" id="PTHR13367">
    <property type="entry name" value="UBIQUITIN THIOESTERASE"/>
    <property type="match status" value="1"/>
</dbReference>
<keyword evidence="6" id="KW-0963">Cytoplasm</keyword>
<evidence type="ECO:0000313" key="19">
    <source>
        <dbReference type="EMBL" id="EEN42267.1"/>
    </source>
</evidence>
<protein>
    <recommendedName>
        <fullName evidence="5">ubiquitinyl hydrolase 1</fullName>
        <ecNumber evidence="5">3.4.19.12</ecNumber>
    </recommendedName>
</protein>